<evidence type="ECO:0000313" key="1">
    <source>
        <dbReference type="EMBL" id="SFP08785.1"/>
    </source>
</evidence>
<reference evidence="2" key="1">
    <citation type="submission" date="2016-10" db="EMBL/GenBank/DDBJ databases">
        <authorList>
            <person name="Varghese N."/>
            <person name="Submissions S."/>
        </authorList>
    </citation>
    <scope>NUCLEOTIDE SEQUENCE [LARGE SCALE GENOMIC DNA]</scope>
    <source>
        <strain evidence="2">CGMCC 1.7715</strain>
    </source>
</reference>
<dbReference type="STRING" id="604088.SAMN04488060_1358"/>
<gene>
    <name evidence="1" type="ORF">SAMN04488060_1358</name>
</gene>
<dbReference type="EMBL" id="FOWZ01000002">
    <property type="protein sequence ID" value="SFP08785.1"/>
    <property type="molecule type" value="Genomic_DNA"/>
</dbReference>
<protein>
    <submittedName>
        <fullName evidence="1">Uncharacterized protein</fullName>
    </submittedName>
</protein>
<organism evidence="1 2">
    <name type="scientific">Qipengyuania nanhaisediminis</name>
    <dbReference type="NCBI Taxonomy" id="604088"/>
    <lineage>
        <taxon>Bacteria</taxon>
        <taxon>Pseudomonadati</taxon>
        <taxon>Pseudomonadota</taxon>
        <taxon>Alphaproteobacteria</taxon>
        <taxon>Sphingomonadales</taxon>
        <taxon>Erythrobacteraceae</taxon>
        <taxon>Qipengyuania</taxon>
    </lineage>
</organism>
<evidence type="ECO:0000313" key="2">
    <source>
        <dbReference type="Proteomes" id="UP000199331"/>
    </source>
</evidence>
<sequence>MSRTRTIEKAVTYRCYPIFNIMKTETRDGREFFIKRADTCIRAAIAAETVKSNEAGRCLCLTPLGGPILLYSWASG</sequence>
<accession>A0A1I5MGR8</accession>
<keyword evidence="2" id="KW-1185">Reference proteome</keyword>
<proteinExistence type="predicted"/>
<dbReference type="Proteomes" id="UP000199331">
    <property type="component" value="Unassembled WGS sequence"/>
</dbReference>
<dbReference type="AlphaFoldDB" id="A0A1I5MGR8"/>
<name>A0A1I5MGR8_9SPHN</name>